<proteinExistence type="inferred from homology"/>
<keyword evidence="3 10" id="KW-0175">Coiled coil</keyword>
<dbReference type="AlphaFoldDB" id="A0AAN7ZIP3"/>
<keyword evidence="4" id="KW-0206">Cytoskeleton</keyword>
<dbReference type="EMBL" id="JAVRBK010000002">
    <property type="protein sequence ID" value="KAK5648605.1"/>
    <property type="molecule type" value="Genomic_DNA"/>
</dbReference>
<evidence type="ECO:0000313" key="13">
    <source>
        <dbReference type="Proteomes" id="UP001329430"/>
    </source>
</evidence>
<comment type="subcellular location">
    <subcellularLocation>
        <location evidence="1">Cytoplasm</location>
        <location evidence="1">Cytoskeleton</location>
        <location evidence="1">Cilium basal body</location>
    </subcellularLocation>
</comment>
<sequence length="412" mass="47664">MSENILITTYTFHHKQYLLKLNSANCLEIVLTDKQTGEEWECSYDIAYIENLTRKTGNFKQFEIFTTMLKSGLLKTSECISLDLLTLEDLESMKVRKVKSSSRINTNGNNNRRYLIVTYSVEFDKIKYPITLEYCGLPDPAILQATVKKLETKLKKTEEELSTKHNGRRYIKSLERRIDELTMENNHLNDEVKRLAKTLNKSPIGQVQVLQKAIMQLEKSVQTERNSHHRLVQKLQSDKMQLVHELERSKKSEKELKYKIQSLSQITIKNKQNNNQKIKKSPSIYNTKDSCTRNIKLTQRSRSASPRLIRSDKQRAVDRRSQQCKQQPISRSSSASSKKECWNNFSASGSQIRSRGSSPASSRFRGSTSTLSYTSIGDKNTVAKERTAPSNRFFVRNNKIENHFNKTVKKYT</sequence>
<keyword evidence="13" id="KW-1185">Reference proteome</keyword>
<evidence type="ECO:0000256" key="3">
    <source>
        <dbReference type="ARBA" id="ARBA00023054"/>
    </source>
</evidence>
<name>A0AAN7ZIP3_9COLE</name>
<evidence type="ECO:0000256" key="7">
    <source>
        <dbReference type="ARBA" id="ARBA00040683"/>
    </source>
</evidence>
<evidence type="ECO:0000256" key="6">
    <source>
        <dbReference type="ARBA" id="ARBA00038217"/>
    </source>
</evidence>
<dbReference type="PANTHER" id="PTHR22691">
    <property type="entry name" value="YEAST SPT2-RELATED"/>
    <property type="match status" value="1"/>
</dbReference>
<evidence type="ECO:0000256" key="1">
    <source>
        <dbReference type="ARBA" id="ARBA00004120"/>
    </source>
</evidence>
<evidence type="ECO:0000256" key="4">
    <source>
        <dbReference type="ARBA" id="ARBA00023212"/>
    </source>
</evidence>
<feature type="compositionally biased region" description="Basic and acidic residues" evidence="11">
    <location>
        <begin position="309"/>
        <end position="321"/>
    </location>
</feature>
<keyword evidence="5" id="KW-0966">Cell projection</keyword>
<dbReference type="CDD" id="cd22284">
    <property type="entry name" value="HD_CCDC61_N"/>
    <property type="match status" value="1"/>
</dbReference>
<organism evidence="12 13">
    <name type="scientific">Pyrocoelia pectoralis</name>
    <dbReference type="NCBI Taxonomy" id="417401"/>
    <lineage>
        <taxon>Eukaryota</taxon>
        <taxon>Metazoa</taxon>
        <taxon>Ecdysozoa</taxon>
        <taxon>Arthropoda</taxon>
        <taxon>Hexapoda</taxon>
        <taxon>Insecta</taxon>
        <taxon>Pterygota</taxon>
        <taxon>Neoptera</taxon>
        <taxon>Endopterygota</taxon>
        <taxon>Coleoptera</taxon>
        <taxon>Polyphaga</taxon>
        <taxon>Elateriformia</taxon>
        <taxon>Elateroidea</taxon>
        <taxon>Lampyridae</taxon>
        <taxon>Lampyrinae</taxon>
        <taxon>Pyrocoelia</taxon>
    </lineage>
</organism>
<gene>
    <name evidence="12" type="ORF">RI129_003497</name>
</gene>
<evidence type="ECO:0000256" key="10">
    <source>
        <dbReference type="SAM" id="Coils"/>
    </source>
</evidence>
<accession>A0AAN7ZIP3</accession>
<evidence type="ECO:0000256" key="11">
    <source>
        <dbReference type="SAM" id="MobiDB-lite"/>
    </source>
</evidence>
<dbReference type="PANTHER" id="PTHR22691:SF1">
    <property type="entry name" value="CENTROSOMAL PROTEIN CCDC61"/>
    <property type="match status" value="1"/>
</dbReference>
<reference evidence="12 13" key="1">
    <citation type="journal article" date="2024" name="Insects">
        <title>An Improved Chromosome-Level Genome Assembly of the Firefly Pyrocoelia pectoralis.</title>
        <authorList>
            <person name="Fu X."/>
            <person name="Meyer-Rochow V.B."/>
            <person name="Ballantyne L."/>
            <person name="Zhu X."/>
        </authorList>
    </citation>
    <scope>NUCLEOTIDE SEQUENCE [LARGE SCALE GENOMIC DNA]</scope>
    <source>
        <strain evidence="12">XCY_ONT2</strain>
    </source>
</reference>
<evidence type="ECO:0000256" key="8">
    <source>
        <dbReference type="ARBA" id="ARBA00041518"/>
    </source>
</evidence>
<protein>
    <recommendedName>
        <fullName evidence="7">Centrosomal protein CCDC61</fullName>
    </recommendedName>
    <alternativeName>
        <fullName evidence="8">Coiled-coil domain-containing protein 61</fullName>
    </alternativeName>
    <alternativeName>
        <fullName evidence="9">VFL3 homolog</fullName>
    </alternativeName>
</protein>
<comment type="similarity">
    <text evidence="6">Belongs to the CCDC61 family.</text>
</comment>
<evidence type="ECO:0000256" key="2">
    <source>
        <dbReference type="ARBA" id="ARBA00022490"/>
    </source>
</evidence>
<feature type="compositionally biased region" description="Polar residues" evidence="11">
    <location>
        <begin position="343"/>
        <end position="374"/>
    </location>
</feature>
<dbReference type="InterPro" id="IPR049733">
    <property type="entry name" value="CCDC61_N"/>
</dbReference>
<comment type="caution">
    <text evidence="12">The sequence shown here is derived from an EMBL/GenBank/DDBJ whole genome shotgun (WGS) entry which is preliminary data.</text>
</comment>
<keyword evidence="2" id="KW-0963">Cytoplasm</keyword>
<evidence type="ECO:0000313" key="12">
    <source>
        <dbReference type="EMBL" id="KAK5648605.1"/>
    </source>
</evidence>
<evidence type="ECO:0000256" key="5">
    <source>
        <dbReference type="ARBA" id="ARBA00023273"/>
    </source>
</evidence>
<evidence type="ECO:0000256" key="9">
    <source>
        <dbReference type="ARBA" id="ARBA00042326"/>
    </source>
</evidence>
<feature type="coiled-coil region" evidence="10">
    <location>
        <begin position="147"/>
        <end position="252"/>
    </location>
</feature>
<feature type="region of interest" description="Disordered" evidence="11">
    <location>
        <begin position="298"/>
        <end position="374"/>
    </location>
</feature>
<dbReference type="GO" id="GO:0036064">
    <property type="term" value="C:ciliary basal body"/>
    <property type="evidence" value="ECO:0007669"/>
    <property type="project" value="TreeGrafter"/>
</dbReference>
<dbReference type="Proteomes" id="UP001329430">
    <property type="component" value="Chromosome 2"/>
</dbReference>